<dbReference type="Pfam" id="PF13489">
    <property type="entry name" value="Methyltransf_23"/>
    <property type="match status" value="1"/>
</dbReference>
<name>A0A2S6C9T9_9PEZI</name>
<evidence type="ECO:0008006" key="3">
    <source>
        <dbReference type="Google" id="ProtNLM"/>
    </source>
</evidence>
<dbReference type="STRING" id="357750.A0A2S6C9T9"/>
<accession>A0A2S6C9T9</accession>
<reference evidence="2" key="1">
    <citation type="journal article" date="2017" name="bioRxiv">
        <title>Conservation of a gene cluster reveals novel cercosporin biosynthetic mechanisms and extends production to the genus Colletotrichum.</title>
        <authorList>
            <person name="de Jonge R."/>
            <person name="Ebert M.K."/>
            <person name="Huitt-Roehl C.R."/>
            <person name="Pal P."/>
            <person name="Suttle J.C."/>
            <person name="Spanner R.E."/>
            <person name="Neubauer J.D."/>
            <person name="Jurick W.M.II."/>
            <person name="Stott K.A."/>
            <person name="Secor G.A."/>
            <person name="Thomma B.P.H.J."/>
            <person name="Van de Peer Y."/>
            <person name="Townsend C.A."/>
            <person name="Bolton M.D."/>
        </authorList>
    </citation>
    <scope>NUCLEOTIDE SEQUENCE [LARGE SCALE GENOMIC DNA]</scope>
    <source>
        <strain evidence="2">CBS538.71</strain>
    </source>
</reference>
<dbReference type="Gene3D" id="3.10.450.50">
    <property type="match status" value="1"/>
</dbReference>
<evidence type="ECO:0000313" key="1">
    <source>
        <dbReference type="EMBL" id="PPJ56433.1"/>
    </source>
</evidence>
<dbReference type="PANTHER" id="PTHR43591:SF110">
    <property type="entry name" value="RHODANESE DOMAIN-CONTAINING PROTEIN"/>
    <property type="match status" value="1"/>
</dbReference>
<protein>
    <recommendedName>
        <fullName evidence="3">Methyltransferase domain-containing protein</fullName>
    </recommendedName>
</protein>
<dbReference type="SUPFAM" id="SSF53335">
    <property type="entry name" value="S-adenosyl-L-methionine-dependent methyltransferases"/>
    <property type="match status" value="1"/>
</dbReference>
<proteinExistence type="predicted"/>
<dbReference type="PANTHER" id="PTHR43591">
    <property type="entry name" value="METHYLTRANSFERASE"/>
    <property type="match status" value="1"/>
</dbReference>
<organism evidence="1 2">
    <name type="scientific">Cercospora berteroae</name>
    <dbReference type="NCBI Taxonomy" id="357750"/>
    <lineage>
        <taxon>Eukaryota</taxon>
        <taxon>Fungi</taxon>
        <taxon>Dikarya</taxon>
        <taxon>Ascomycota</taxon>
        <taxon>Pezizomycotina</taxon>
        <taxon>Dothideomycetes</taxon>
        <taxon>Dothideomycetidae</taxon>
        <taxon>Mycosphaerellales</taxon>
        <taxon>Mycosphaerellaceae</taxon>
        <taxon>Cercospora</taxon>
    </lineage>
</organism>
<gene>
    <name evidence="1" type="ORF">CBER1_05467</name>
</gene>
<dbReference type="EMBL" id="PNEN01000519">
    <property type="protein sequence ID" value="PPJ56433.1"/>
    <property type="molecule type" value="Genomic_DNA"/>
</dbReference>
<dbReference type="Gene3D" id="3.40.50.150">
    <property type="entry name" value="Vaccinia Virus protein VP39"/>
    <property type="match status" value="1"/>
</dbReference>
<dbReference type="Proteomes" id="UP000237631">
    <property type="component" value="Unassembled WGS sequence"/>
</dbReference>
<evidence type="ECO:0000313" key="2">
    <source>
        <dbReference type="Proteomes" id="UP000237631"/>
    </source>
</evidence>
<keyword evidence="2" id="KW-1185">Reference proteome</keyword>
<dbReference type="OrthoDB" id="417697at2759"/>
<dbReference type="AlphaFoldDB" id="A0A2S6C9T9"/>
<sequence>MTNTYQAIVQRMRATTEAFLQTWTGNWADGVEPNLALRAPECSPIILPSSVGLKPQTNASFAGNIAKIASLITESTMTLEDYVGVPEERRAVARSSVKALSPVGPYKNEYVWFLTFDESGEKIVEVAEFVDSLAAKELLGSITQTQQASFIMDADQKNDSYPLSRDFLASSRLHLQHQAWIASVGYHLHPSIPISDNTIIADIGCGNGIWSVELAKQLPLGAKIEASDISLAQCPPRGWWPSNVTFSELDIVASLPEHLVGRFDVVNIRHFICVVQSGDPTQLIAALMKLLKPGGYLQWQEFDLSSSRLVVVDSEDSPETVAPKMNTLLKAVNAFGARTKWIKELHTFLDGPEIELIKHDRKWTAREAVMLKQDSAYLGSRELRVNDASSEQAAQFEQLADAAYEECLRLNRRSLIDSEMVTWVARKK</sequence>
<dbReference type="CDD" id="cd02440">
    <property type="entry name" value="AdoMet_MTases"/>
    <property type="match status" value="1"/>
</dbReference>
<dbReference type="InterPro" id="IPR029063">
    <property type="entry name" value="SAM-dependent_MTases_sf"/>
</dbReference>
<comment type="caution">
    <text evidence="1">The sequence shown here is derived from an EMBL/GenBank/DDBJ whole genome shotgun (WGS) entry which is preliminary data.</text>
</comment>